<dbReference type="VEuPathDB" id="FungiDB:PSHT_02595"/>
<dbReference type="EMBL" id="PKSM01000022">
    <property type="protein sequence ID" value="POW21316.1"/>
    <property type="molecule type" value="Genomic_DNA"/>
</dbReference>
<dbReference type="AlphaFoldDB" id="A0A2S4WHP9"/>
<name>A0A2S4WHP9_9BASI</name>
<dbReference type="VEuPathDB" id="FungiDB:PSTT_11928"/>
<proteinExistence type="predicted"/>
<accession>A0A2S4WHP9</accession>
<gene>
    <name evidence="1" type="ORF">PSHT_02595</name>
</gene>
<reference evidence="2" key="2">
    <citation type="journal article" date="2018" name="BMC Genomics">
        <title>Genomic insights into host adaptation between the wheat stripe rust pathogen (Puccinia striiformis f. sp. tritici) and the barley stripe rust pathogen (Puccinia striiformis f. sp. hordei).</title>
        <authorList>
            <person name="Xia C."/>
            <person name="Wang M."/>
            <person name="Yin C."/>
            <person name="Cornejo O.E."/>
            <person name="Hulbert S.H."/>
            <person name="Chen X."/>
        </authorList>
    </citation>
    <scope>NUCLEOTIDE SEQUENCE [LARGE SCALE GENOMIC DNA]</scope>
    <source>
        <strain evidence="2">93TX-2</strain>
    </source>
</reference>
<comment type="caution">
    <text evidence="1">The sequence shown here is derived from an EMBL/GenBank/DDBJ whole genome shotgun (WGS) entry which is preliminary data.</text>
</comment>
<keyword evidence="2" id="KW-1185">Reference proteome</keyword>
<organism evidence="1 2">
    <name type="scientific">Puccinia striiformis</name>
    <dbReference type="NCBI Taxonomy" id="27350"/>
    <lineage>
        <taxon>Eukaryota</taxon>
        <taxon>Fungi</taxon>
        <taxon>Dikarya</taxon>
        <taxon>Basidiomycota</taxon>
        <taxon>Pucciniomycotina</taxon>
        <taxon>Pucciniomycetes</taxon>
        <taxon>Pucciniales</taxon>
        <taxon>Pucciniaceae</taxon>
        <taxon>Puccinia</taxon>
    </lineage>
</organism>
<dbReference type="Proteomes" id="UP000238274">
    <property type="component" value="Unassembled WGS sequence"/>
</dbReference>
<evidence type="ECO:0000313" key="1">
    <source>
        <dbReference type="EMBL" id="POW21316.1"/>
    </source>
</evidence>
<reference evidence="1 2" key="1">
    <citation type="submission" date="2017-12" db="EMBL/GenBank/DDBJ databases">
        <title>Gene loss provides genomic basis for host adaptation in cereal stripe rust fungi.</title>
        <authorList>
            <person name="Xia C."/>
        </authorList>
    </citation>
    <scope>NUCLEOTIDE SEQUENCE [LARGE SCALE GENOMIC DNA]</scope>
    <source>
        <strain evidence="1 2">93TX-2</strain>
    </source>
</reference>
<protein>
    <submittedName>
        <fullName evidence="1">Uncharacterized protein</fullName>
    </submittedName>
</protein>
<evidence type="ECO:0000313" key="2">
    <source>
        <dbReference type="Proteomes" id="UP000238274"/>
    </source>
</evidence>
<sequence>MLNFNLPILQANTTGLAPGSDGILGLTAADASTISRTSSNLPKQLLDSLGVFLSNLQAELIPAVM</sequence>
<reference evidence="2" key="3">
    <citation type="journal article" date="2018" name="Mol. Plant Microbe Interact.">
        <title>Genome sequence resources for the wheat stripe rust pathogen (Puccinia striiformis f. sp. tritici) and the barley stripe rust pathogen (Puccinia striiformis f. sp. hordei).</title>
        <authorList>
            <person name="Xia C."/>
            <person name="Wang M."/>
            <person name="Yin C."/>
            <person name="Cornejo O.E."/>
            <person name="Hulbert S.H."/>
            <person name="Chen X."/>
        </authorList>
    </citation>
    <scope>NUCLEOTIDE SEQUENCE [LARGE SCALE GENOMIC DNA]</scope>
    <source>
        <strain evidence="2">93TX-2</strain>
    </source>
</reference>